<dbReference type="AlphaFoldDB" id="A0A6P8XGH8"/>
<dbReference type="InterPro" id="IPR001304">
    <property type="entry name" value="C-type_lectin-like"/>
</dbReference>
<dbReference type="SMART" id="SM00034">
    <property type="entry name" value="CLECT"/>
    <property type="match status" value="1"/>
</dbReference>
<sequence>MKFFVVGIFCLLCTVVWAEGDVTPANEEDADPEVVSIKIFTYEDDTYGIGLYEKVNWHQAELLCASQSSTLVSLTSEILYNGILEWIRSMANDDLPTIAEDPIWTSGNNLGDGSLYYWQGTGGPVYYNNFRNKSYSHSACIGFNAGTGYWTEHECRESHYFMCQKYSKQIC</sequence>
<evidence type="ECO:0000259" key="2">
    <source>
        <dbReference type="PROSITE" id="PS50041"/>
    </source>
</evidence>
<evidence type="ECO:0000256" key="1">
    <source>
        <dbReference type="SAM" id="SignalP"/>
    </source>
</evidence>
<feature type="domain" description="C-type lectin" evidence="2">
    <location>
        <begin position="42"/>
        <end position="164"/>
    </location>
</feature>
<dbReference type="CDD" id="cd00037">
    <property type="entry name" value="CLECT"/>
    <property type="match status" value="1"/>
</dbReference>
<dbReference type="OrthoDB" id="7357196at2759"/>
<feature type="chain" id="PRO_5027774575" evidence="1">
    <location>
        <begin position="19"/>
        <end position="171"/>
    </location>
</feature>
<dbReference type="Proteomes" id="UP000515160">
    <property type="component" value="Chromosome 3"/>
</dbReference>
<evidence type="ECO:0000313" key="4">
    <source>
        <dbReference type="RefSeq" id="XP_034111603.1"/>
    </source>
</evidence>
<keyword evidence="3" id="KW-1185">Reference proteome</keyword>
<name>A0A6P8XGH8_DROAB</name>
<dbReference type="RefSeq" id="XP_034111603.1">
    <property type="nucleotide sequence ID" value="XM_034255712.1"/>
</dbReference>
<organism evidence="3 4">
    <name type="scientific">Drosophila albomicans</name>
    <name type="common">Fruit fly</name>
    <dbReference type="NCBI Taxonomy" id="7291"/>
    <lineage>
        <taxon>Eukaryota</taxon>
        <taxon>Metazoa</taxon>
        <taxon>Ecdysozoa</taxon>
        <taxon>Arthropoda</taxon>
        <taxon>Hexapoda</taxon>
        <taxon>Insecta</taxon>
        <taxon>Pterygota</taxon>
        <taxon>Neoptera</taxon>
        <taxon>Endopterygota</taxon>
        <taxon>Diptera</taxon>
        <taxon>Brachycera</taxon>
        <taxon>Muscomorpha</taxon>
        <taxon>Ephydroidea</taxon>
        <taxon>Drosophilidae</taxon>
        <taxon>Drosophila</taxon>
    </lineage>
</organism>
<gene>
    <name evidence="4" type="primary">LOC117572679</name>
</gene>
<reference evidence="4" key="1">
    <citation type="submission" date="2025-08" db="UniProtKB">
        <authorList>
            <consortium name="RefSeq"/>
        </authorList>
    </citation>
    <scope>IDENTIFICATION</scope>
    <source>
        <strain evidence="4">15112-1751.03</strain>
        <tissue evidence="4">Whole Adult</tissue>
    </source>
</reference>
<evidence type="ECO:0000313" key="3">
    <source>
        <dbReference type="Proteomes" id="UP000515160"/>
    </source>
</evidence>
<dbReference type="PROSITE" id="PS50041">
    <property type="entry name" value="C_TYPE_LECTIN_2"/>
    <property type="match status" value="1"/>
</dbReference>
<dbReference type="InterPro" id="IPR016186">
    <property type="entry name" value="C-type_lectin-like/link_sf"/>
</dbReference>
<dbReference type="Pfam" id="PF00059">
    <property type="entry name" value="Lectin_C"/>
    <property type="match status" value="1"/>
</dbReference>
<proteinExistence type="predicted"/>
<keyword evidence="1" id="KW-0732">Signal</keyword>
<dbReference type="GeneID" id="117572679"/>
<dbReference type="SUPFAM" id="SSF56436">
    <property type="entry name" value="C-type lectin-like"/>
    <property type="match status" value="1"/>
</dbReference>
<feature type="signal peptide" evidence="1">
    <location>
        <begin position="1"/>
        <end position="18"/>
    </location>
</feature>
<dbReference type="InterPro" id="IPR016187">
    <property type="entry name" value="CTDL_fold"/>
</dbReference>
<protein>
    <submittedName>
        <fullName evidence="4">Snaclec GPIB-binding protein subunit beta-like</fullName>
    </submittedName>
</protein>
<dbReference type="Gene3D" id="3.10.100.10">
    <property type="entry name" value="Mannose-Binding Protein A, subunit A"/>
    <property type="match status" value="1"/>
</dbReference>
<accession>A0A6P8XGH8</accession>